<dbReference type="AlphaFoldDB" id="A0AAV7RFE5"/>
<protein>
    <submittedName>
        <fullName evidence="2">Uncharacterized protein</fullName>
    </submittedName>
</protein>
<gene>
    <name evidence="2" type="ORF">NDU88_002445</name>
</gene>
<evidence type="ECO:0000313" key="2">
    <source>
        <dbReference type="EMBL" id="KAJ1149638.1"/>
    </source>
</evidence>
<keyword evidence="3" id="KW-1185">Reference proteome</keyword>
<dbReference type="EMBL" id="JANPWB010000009">
    <property type="protein sequence ID" value="KAJ1149638.1"/>
    <property type="molecule type" value="Genomic_DNA"/>
</dbReference>
<organism evidence="2 3">
    <name type="scientific">Pleurodeles waltl</name>
    <name type="common">Iberian ribbed newt</name>
    <dbReference type="NCBI Taxonomy" id="8319"/>
    <lineage>
        <taxon>Eukaryota</taxon>
        <taxon>Metazoa</taxon>
        <taxon>Chordata</taxon>
        <taxon>Craniata</taxon>
        <taxon>Vertebrata</taxon>
        <taxon>Euteleostomi</taxon>
        <taxon>Amphibia</taxon>
        <taxon>Batrachia</taxon>
        <taxon>Caudata</taxon>
        <taxon>Salamandroidea</taxon>
        <taxon>Salamandridae</taxon>
        <taxon>Pleurodelinae</taxon>
        <taxon>Pleurodeles</taxon>
    </lineage>
</organism>
<feature type="region of interest" description="Disordered" evidence="1">
    <location>
        <begin position="88"/>
        <end position="137"/>
    </location>
</feature>
<evidence type="ECO:0000313" key="3">
    <source>
        <dbReference type="Proteomes" id="UP001066276"/>
    </source>
</evidence>
<feature type="compositionally biased region" description="Basic and acidic residues" evidence="1">
    <location>
        <begin position="121"/>
        <end position="137"/>
    </location>
</feature>
<name>A0AAV7RFE5_PLEWA</name>
<dbReference type="Proteomes" id="UP001066276">
    <property type="component" value="Chromosome 5"/>
</dbReference>
<sequence>MRVAKQGRGRSDEVDVMQAAKKVRSRSGEKLLRLEQQSQAGVTRVKSKSCEASNERKAAVTLGSEVKANATPLRGDPLGVMKQCPRGTFLNPEVTSSDNHPDIRLQISEVQDAASPPINGRQEETPDNQEDRGQEES</sequence>
<proteinExistence type="predicted"/>
<comment type="caution">
    <text evidence="2">The sequence shown here is derived from an EMBL/GenBank/DDBJ whole genome shotgun (WGS) entry which is preliminary data.</text>
</comment>
<evidence type="ECO:0000256" key="1">
    <source>
        <dbReference type="SAM" id="MobiDB-lite"/>
    </source>
</evidence>
<accession>A0AAV7RFE5</accession>
<reference evidence="2" key="1">
    <citation type="journal article" date="2022" name="bioRxiv">
        <title>Sequencing and chromosome-scale assembly of the giantPleurodeles waltlgenome.</title>
        <authorList>
            <person name="Brown T."/>
            <person name="Elewa A."/>
            <person name="Iarovenko S."/>
            <person name="Subramanian E."/>
            <person name="Araus A.J."/>
            <person name="Petzold A."/>
            <person name="Susuki M."/>
            <person name="Suzuki K.-i.T."/>
            <person name="Hayashi T."/>
            <person name="Toyoda A."/>
            <person name="Oliveira C."/>
            <person name="Osipova E."/>
            <person name="Leigh N.D."/>
            <person name="Simon A."/>
            <person name="Yun M.H."/>
        </authorList>
    </citation>
    <scope>NUCLEOTIDE SEQUENCE</scope>
    <source>
        <strain evidence="2">20211129_DDA</strain>
        <tissue evidence="2">Liver</tissue>
    </source>
</reference>